<sequence>MQARKLCLKAWSFGFGVITVALGLGTTRSLWSGVVTNSGALANARGFWCHHLRSGPVPRRVTNSAASSPAAKYNNNNHGRSH</sequence>
<evidence type="ECO:0000256" key="1">
    <source>
        <dbReference type="SAM" id="MobiDB-lite"/>
    </source>
</evidence>
<dbReference type="AlphaFoldDB" id="A0A165PJQ1"/>
<keyword evidence="3" id="KW-1185">Reference proteome</keyword>
<feature type="region of interest" description="Disordered" evidence="1">
    <location>
        <begin position="59"/>
        <end position="82"/>
    </location>
</feature>
<accession>A0A165PJQ1</accession>
<protein>
    <submittedName>
        <fullName evidence="2">Uncharacterized protein</fullName>
    </submittedName>
</protein>
<reference evidence="2 3" key="1">
    <citation type="journal article" date="2016" name="Mol. Biol. Evol.">
        <title>Comparative Genomics of Early-Diverging Mushroom-Forming Fungi Provides Insights into the Origins of Lignocellulose Decay Capabilities.</title>
        <authorList>
            <person name="Nagy L.G."/>
            <person name="Riley R."/>
            <person name="Tritt A."/>
            <person name="Adam C."/>
            <person name="Daum C."/>
            <person name="Floudas D."/>
            <person name="Sun H."/>
            <person name="Yadav J.S."/>
            <person name="Pangilinan J."/>
            <person name="Larsson K.H."/>
            <person name="Matsuura K."/>
            <person name="Barry K."/>
            <person name="Labutti K."/>
            <person name="Kuo R."/>
            <person name="Ohm R.A."/>
            <person name="Bhattacharya S.S."/>
            <person name="Shirouzu T."/>
            <person name="Yoshinaga Y."/>
            <person name="Martin F.M."/>
            <person name="Grigoriev I.V."/>
            <person name="Hibbett D.S."/>
        </authorList>
    </citation>
    <scope>NUCLEOTIDE SEQUENCE [LARGE SCALE GENOMIC DNA]</scope>
    <source>
        <strain evidence="2 3">HHB14362 ss-1</strain>
    </source>
</reference>
<evidence type="ECO:0000313" key="3">
    <source>
        <dbReference type="Proteomes" id="UP000076761"/>
    </source>
</evidence>
<dbReference type="EMBL" id="KV425610">
    <property type="protein sequence ID" value="KZT21135.1"/>
    <property type="molecule type" value="Genomic_DNA"/>
</dbReference>
<dbReference type="Proteomes" id="UP000076761">
    <property type="component" value="Unassembled WGS sequence"/>
</dbReference>
<gene>
    <name evidence="2" type="ORF">NEOLEDRAFT_1139750</name>
</gene>
<organism evidence="2 3">
    <name type="scientific">Neolentinus lepideus HHB14362 ss-1</name>
    <dbReference type="NCBI Taxonomy" id="1314782"/>
    <lineage>
        <taxon>Eukaryota</taxon>
        <taxon>Fungi</taxon>
        <taxon>Dikarya</taxon>
        <taxon>Basidiomycota</taxon>
        <taxon>Agaricomycotina</taxon>
        <taxon>Agaricomycetes</taxon>
        <taxon>Gloeophyllales</taxon>
        <taxon>Gloeophyllaceae</taxon>
        <taxon>Neolentinus</taxon>
    </lineage>
</organism>
<dbReference type="InParanoid" id="A0A165PJQ1"/>
<name>A0A165PJQ1_9AGAM</name>
<proteinExistence type="predicted"/>
<feature type="compositionally biased region" description="Polar residues" evidence="1">
    <location>
        <begin position="61"/>
        <end position="82"/>
    </location>
</feature>
<evidence type="ECO:0000313" key="2">
    <source>
        <dbReference type="EMBL" id="KZT21135.1"/>
    </source>
</evidence>